<comment type="similarity">
    <text evidence="1 3">Belongs to the FlgD family.</text>
</comment>
<dbReference type="InterPro" id="IPR005648">
    <property type="entry name" value="FlgD"/>
</dbReference>
<organism evidence="5 6">
    <name type="scientific">Paenibacillus bovis</name>
    <dbReference type="NCBI Taxonomy" id="1616788"/>
    <lineage>
        <taxon>Bacteria</taxon>
        <taxon>Bacillati</taxon>
        <taxon>Bacillota</taxon>
        <taxon>Bacilli</taxon>
        <taxon>Bacillales</taxon>
        <taxon>Paenibacillaceae</taxon>
        <taxon>Paenibacillus</taxon>
    </lineage>
</organism>
<comment type="function">
    <text evidence="3">Required for flagellar hook formation. May act as a scaffolding protein.</text>
</comment>
<reference evidence="6" key="1">
    <citation type="submission" date="2015-10" db="EMBL/GenBank/DDBJ databases">
        <title>Genome of Paenibacillus bovis sp. nov.</title>
        <authorList>
            <person name="Wu Z."/>
            <person name="Gao C."/>
            <person name="Liu Z."/>
            <person name="Zheng H."/>
        </authorList>
    </citation>
    <scope>NUCLEOTIDE SEQUENCE [LARGE SCALE GENOMIC DNA]</scope>
    <source>
        <strain evidence="6">BD3526</strain>
    </source>
</reference>
<evidence type="ECO:0000256" key="4">
    <source>
        <dbReference type="SAM" id="MobiDB-lite"/>
    </source>
</evidence>
<dbReference type="GO" id="GO:0044781">
    <property type="term" value="P:bacterial-type flagellum organization"/>
    <property type="evidence" value="ECO:0007669"/>
    <property type="project" value="UniProtKB-UniRule"/>
</dbReference>
<dbReference type="Pfam" id="PF03963">
    <property type="entry name" value="FlgD"/>
    <property type="match status" value="1"/>
</dbReference>
<evidence type="ECO:0000313" key="6">
    <source>
        <dbReference type="Proteomes" id="UP000078148"/>
    </source>
</evidence>
<dbReference type="AlphaFoldDB" id="A0A172ZG87"/>
<dbReference type="STRING" id="1616788.AR543_11250"/>
<feature type="compositionally biased region" description="Low complexity" evidence="4">
    <location>
        <begin position="243"/>
        <end position="255"/>
    </location>
</feature>
<evidence type="ECO:0000256" key="1">
    <source>
        <dbReference type="ARBA" id="ARBA00010577"/>
    </source>
</evidence>
<protein>
    <recommendedName>
        <fullName evidence="3">Basal-body rod modification protein FlgD</fullName>
    </recommendedName>
</protein>
<evidence type="ECO:0000256" key="3">
    <source>
        <dbReference type="RuleBase" id="RU362076"/>
    </source>
</evidence>
<feature type="compositionally biased region" description="Low complexity" evidence="4">
    <location>
        <begin position="161"/>
        <end position="235"/>
    </location>
</feature>
<proteinExistence type="inferred from homology"/>
<keyword evidence="2 3" id="KW-1005">Bacterial flagellum biogenesis</keyword>
<dbReference type="Proteomes" id="UP000078148">
    <property type="component" value="Chromosome"/>
</dbReference>
<gene>
    <name evidence="5" type="ORF">AR543_11250</name>
</gene>
<evidence type="ECO:0000256" key="2">
    <source>
        <dbReference type="ARBA" id="ARBA00022795"/>
    </source>
</evidence>
<dbReference type="RefSeq" id="WP_060534444.1">
    <property type="nucleotide sequence ID" value="NZ_CP013023.1"/>
</dbReference>
<accession>A0A172ZG87</accession>
<evidence type="ECO:0000313" key="5">
    <source>
        <dbReference type="EMBL" id="ANF96523.1"/>
    </source>
</evidence>
<sequence>MPNLISTSNTWPNYSANNVKTAASKEKSELGQDQFMALLVAQLKNQDPMSPMDNSQFIAQMAQFSSLTQLTKIGEKLDNLKGSVDTSLGASSELIGKKVTWLNEKTDSKTGEKTSTYETGTVEGIVMKGGVQYAQVGEDAVPLTLIAKVEPATAKGTETKPAASATDTAATAPAASTPASSPAESTATVPATETQTDTPASSSTTAQPTATVEEITTPAAPAAESTQTPASSTATEENDQNAEESTTAAPEAAVS</sequence>
<name>A0A172ZG87_9BACL</name>
<feature type="region of interest" description="Disordered" evidence="4">
    <location>
        <begin position="155"/>
        <end position="255"/>
    </location>
</feature>
<dbReference type="KEGG" id="pbv:AR543_11250"/>
<dbReference type="OrthoDB" id="280334at2"/>
<reference evidence="5 6" key="2">
    <citation type="journal article" date="2016" name="Int. J. Syst. Evol. Microbiol.">
        <title>Paenibacillus bovis sp. nov., isolated from raw yak (Bos grunniens) milk.</title>
        <authorList>
            <person name="Gao C."/>
            <person name="Han J."/>
            <person name="Liu Z."/>
            <person name="Xu X."/>
            <person name="Hang F."/>
            <person name="Wu Z."/>
        </authorList>
    </citation>
    <scope>NUCLEOTIDE SEQUENCE [LARGE SCALE GENOMIC DNA]</scope>
    <source>
        <strain evidence="5 6">BD3526</strain>
    </source>
</reference>
<keyword evidence="6" id="KW-1185">Reference proteome</keyword>
<dbReference type="EMBL" id="CP013023">
    <property type="protein sequence ID" value="ANF96523.1"/>
    <property type="molecule type" value="Genomic_DNA"/>
</dbReference>